<reference evidence="5 6" key="2">
    <citation type="submission" date="2025-05" db="UniProtKB">
        <authorList>
            <consortium name="RefSeq"/>
        </authorList>
    </citation>
    <scope>IDENTIFICATION</scope>
    <source>
        <tissue evidence="5 6">Leaf</tissue>
    </source>
</reference>
<feature type="region of interest" description="Disordered" evidence="1">
    <location>
        <begin position="418"/>
        <end position="442"/>
    </location>
</feature>
<dbReference type="RefSeq" id="XP_056687418.1">
    <property type="nucleotide sequence ID" value="XM_056831440.1"/>
</dbReference>
<dbReference type="InterPro" id="IPR018289">
    <property type="entry name" value="MULE_transposase_dom"/>
</dbReference>
<dbReference type="RefSeq" id="XP_056687417.1">
    <property type="nucleotide sequence ID" value="XM_056831439.1"/>
</dbReference>
<feature type="domain" description="MULE transposase" evidence="3">
    <location>
        <begin position="297"/>
        <end position="382"/>
    </location>
</feature>
<dbReference type="Proteomes" id="UP000813463">
    <property type="component" value="Chromosome 6"/>
</dbReference>
<evidence type="ECO:0000256" key="1">
    <source>
        <dbReference type="SAM" id="MobiDB-lite"/>
    </source>
</evidence>
<evidence type="ECO:0000313" key="4">
    <source>
        <dbReference type="Proteomes" id="UP000813463"/>
    </source>
</evidence>
<proteinExistence type="predicted"/>
<evidence type="ECO:0000313" key="7">
    <source>
        <dbReference type="RefSeq" id="XP_056687419.1"/>
    </source>
</evidence>
<sequence>MGMRKKNETIALPIPFFVLCNEIEATFDYEAIFDWCFQRDVRTSHMSLFMRTGSRYCWTLIGYTAETVEELLGFYEKHASEVGFSIRKGNTRFKVGTRIVLEKTYVCSAAGVTNNGKNKKKKVQTVVPVVPKKERKPRQVSITRTQCRACLRVKMNSEGRYEVVNHVIMHNHDLTRTQWHYLHRSERQITEENREAIETMQKSGLSSTDSFNYMAIEAGGEENLGHSKKDHLNYCMRLKMKQIEGGDAQTVTDIMYLGLEGDPNFFFRFRLDEKGKLRSLFWRDSMMMEDYGIFGDIVVFDTTYRTNRYNLICAPIVGINNHGNNCMFCCAFIGDEKIESFVWLLQTFKKSMGGKSPISIFTDQDAAMNNAINQVLMQQQQVIQVYNKQQVLNQQQTQQLNLLWCWILNIAQQKEGTKDHEDRLSKRRREKLQRLQQQTLEQ</sequence>
<name>A0ABM3QVN7_SPIOL</name>
<dbReference type="RefSeq" id="XP_056687419.1">
    <property type="nucleotide sequence ID" value="XM_056831441.1"/>
</dbReference>
<organism evidence="4 7">
    <name type="scientific">Spinacia oleracea</name>
    <name type="common">Spinach</name>
    <dbReference type="NCBI Taxonomy" id="3562"/>
    <lineage>
        <taxon>Eukaryota</taxon>
        <taxon>Viridiplantae</taxon>
        <taxon>Streptophyta</taxon>
        <taxon>Embryophyta</taxon>
        <taxon>Tracheophyta</taxon>
        <taxon>Spermatophyta</taxon>
        <taxon>Magnoliopsida</taxon>
        <taxon>eudicotyledons</taxon>
        <taxon>Gunneridae</taxon>
        <taxon>Pentapetalae</taxon>
        <taxon>Caryophyllales</taxon>
        <taxon>Chenopodiaceae</taxon>
        <taxon>Chenopodioideae</taxon>
        <taxon>Anserineae</taxon>
        <taxon>Spinacia</taxon>
    </lineage>
</organism>
<dbReference type="Pfam" id="PF10551">
    <property type="entry name" value="MULE"/>
    <property type="match status" value="1"/>
</dbReference>
<protein>
    <submittedName>
        <fullName evidence="5 6">Protein FAR1-RELATED SEQUENCE 5-like isoform X1</fullName>
    </submittedName>
</protein>
<dbReference type="PANTHER" id="PTHR47718">
    <property type="entry name" value="OS01G0519700 PROTEIN"/>
    <property type="match status" value="1"/>
</dbReference>
<keyword evidence="4" id="KW-1185">Reference proteome</keyword>
<evidence type="ECO:0000313" key="8">
    <source>
        <dbReference type="RefSeq" id="XP_056687420.1"/>
    </source>
</evidence>
<dbReference type="Pfam" id="PF03101">
    <property type="entry name" value="FAR1"/>
    <property type="match status" value="1"/>
</dbReference>
<evidence type="ECO:0000313" key="6">
    <source>
        <dbReference type="RefSeq" id="XP_056687418.1"/>
    </source>
</evidence>
<dbReference type="InterPro" id="IPR004330">
    <property type="entry name" value="FAR1_DNA_bnd_dom"/>
</dbReference>
<evidence type="ECO:0000313" key="5">
    <source>
        <dbReference type="RefSeq" id="XP_056687417.1"/>
    </source>
</evidence>
<dbReference type="RefSeq" id="XP_056687420.1">
    <property type="nucleotide sequence ID" value="XM_056831442.1"/>
</dbReference>
<dbReference type="PANTHER" id="PTHR47718:SF17">
    <property type="entry name" value="PROTEIN FAR1-RELATED SEQUENCE 5-LIKE"/>
    <property type="match status" value="1"/>
</dbReference>
<dbReference type="GeneID" id="110790188"/>
<accession>A0ABM3QVN7</accession>
<feature type="domain" description="FAR1" evidence="2">
    <location>
        <begin position="74"/>
        <end position="175"/>
    </location>
</feature>
<gene>
    <name evidence="5 6 7 8" type="primary">LOC110790188</name>
</gene>
<reference evidence="4" key="1">
    <citation type="journal article" date="2021" name="Nat. Commun.">
        <title>Genomic analyses provide insights into spinach domestication and the genetic basis of agronomic traits.</title>
        <authorList>
            <person name="Cai X."/>
            <person name="Sun X."/>
            <person name="Xu C."/>
            <person name="Sun H."/>
            <person name="Wang X."/>
            <person name="Ge C."/>
            <person name="Zhang Z."/>
            <person name="Wang Q."/>
            <person name="Fei Z."/>
            <person name="Jiao C."/>
            <person name="Wang Q."/>
        </authorList>
    </citation>
    <scope>NUCLEOTIDE SEQUENCE [LARGE SCALE GENOMIC DNA]</scope>
    <source>
        <strain evidence="4">cv. Varoflay</strain>
    </source>
</reference>
<evidence type="ECO:0000259" key="3">
    <source>
        <dbReference type="Pfam" id="PF10551"/>
    </source>
</evidence>
<evidence type="ECO:0000259" key="2">
    <source>
        <dbReference type="Pfam" id="PF03101"/>
    </source>
</evidence>